<keyword evidence="4" id="KW-1185">Reference proteome</keyword>
<sequence>MFKTIFTSLTLLLAFSSFSAQAQMADRLSEHPSFSQATIRKAVSDDALVVTREMSNRLHLNEGQFLNLLPLNRTKIVGLKSIDREYRNDAETRAAKAAELEAQYEQECSRILTPSQLSQLHHGSEQPATEPSTSGNGVG</sequence>
<evidence type="ECO:0000313" key="4">
    <source>
        <dbReference type="Proteomes" id="UP001596513"/>
    </source>
</evidence>
<reference evidence="4" key="1">
    <citation type="journal article" date="2019" name="Int. J. Syst. Evol. Microbiol.">
        <title>The Global Catalogue of Microorganisms (GCM) 10K type strain sequencing project: providing services to taxonomists for standard genome sequencing and annotation.</title>
        <authorList>
            <consortium name="The Broad Institute Genomics Platform"/>
            <consortium name="The Broad Institute Genome Sequencing Center for Infectious Disease"/>
            <person name="Wu L."/>
            <person name="Ma J."/>
        </authorList>
    </citation>
    <scope>NUCLEOTIDE SEQUENCE [LARGE SCALE GENOMIC DNA]</scope>
    <source>
        <strain evidence="4">JCM 19635</strain>
    </source>
</reference>
<name>A0ABW2U5J9_9BACT</name>
<feature type="chain" id="PRO_5045497084" evidence="2">
    <location>
        <begin position="23"/>
        <end position="139"/>
    </location>
</feature>
<feature type="signal peptide" evidence="2">
    <location>
        <begin position="1"/>
        <end position="22"/>
    </location>
</feature>
<gene>
    <name evidence="3" type="ORF">ACFQT0_16295</name>
</gene>
<dbReference type="RefSeq" id="WP_380204299.1">
    <property type="nucleotide sequence ID" value="NZ_JBHTEK010000001.1"/>
</dbReference>
<comment type="caution">
    <text evidence="3">The sequence shown here is derived from an EMBL/GenBank/DDBJ whole genome shotgun (WGS) entry which is preliminary data.</text>
</comment>
<feature type="region of interest" description="Disordered" evidence="1">
    <location>
        <begin position="114"/>
        <end position="139"/>
    </location>
</feature>
<evidence type="ECO:0000256" key="1">
    <source>
        <dbReference type="SAM" id="MobiDB-lite"/>
    </source>
</evidence>
<protein>
    <submittedName>
        <fullName evidence="3">Uncharacterized protein</fullName>
    </submittedName>
</protein>
<proteinExistence type="predicted"/>
<dbReference type="EMBL" id="JBHTEK010000001">
    <property type="protein sequence ID" value="MFC7668753.1"/>
    <property type="molecule type" value="Genomic_DNA"/>
</dbReference>
<evidence type="ECO:0000313" key="3">
    <source>
        <dbReference type="EMBL" id="MFC7668753.1"/>
    </source>
</evidence>
<evidence type="ECO:0000256" key="2">
    <source>
        <dbReference type="SAM" id="SignalP"/>
    </source>
</evidence>
<accession>A0ABW2U5J9</accession>
<keyword evidence="2" id="KW-0732">Signal</keyword>
<dbReference type="Proteomes" id="UP001596513">
    <property type="component" value="Unassembled WGS sequence"/>
</dbReference>
<organism evidence="3 4">
    <name type="scientific">Hymenobacter humi</name>
    <dbReference type="NCBI Taxonomy" id="1411620"/>
    <lineage>
        <taxon>Bacteria</taxon>
        <taxon>Pseudomonadati</taxon>
        <taxon>Bacteroidota</taxon>
        <taxon>Cytophagia</taxon>
        <taxon>Cytophagales</taxon>
        <taxon>Hymenobacteraceae</taxon>
        <taxon>Hymenobacter</taxon>
    </lineage>
</organism>